<organism evidence="1 2">
    <name type="scientific">Granulicella pectinivorans</name>
    <dbReference type="NCBI Taxonomy" id="474950"/>
    <lineage>
        <taxon>Bacteria</taxon>
        <taxon>Pseudomonadati</taxon>
        <taxon>Acidobacteriota</taxon>
        <taxon>Terriglobia</taxon>
        <taxon>Terriglobales</taxon>
        <taxon>Acidobacteriaceae</taxon>
        <taxon>Granulicella</taxon>
    </lineage>
</organism>
<dbReference type="AlphaFoldDB" id="A0A1I6LKU1"/>
<dbReference type="RefSeq" id="WP_089836938.1">
    <property type="nucleotide sequence ID" value="NZ_FOZL01000001.1"/>
</dbReference>
<gene>
    <name evidence="1" type="ORF">SAMN05421771_0868</name>
</gene>
<dbReference type="STRING" id="474950.SAMN05421771_0868"/>
<evidence type="ECO:0000313" key="2">
    <source>
        <dbReference type="Proteomes" id="UP000199024"/>
    </source>
</evidence>
<evidence type="ECO:0000313" key="1">
    <source>
        <dbReference type="EMBL" id="SFS04157.1"/>
    </source>
</evidence>
<dbReference type="OrthoDB" id="7875226at2"/>
<dbReference type="Proteomes" id="UP000199024">
    <property type="component" value="Unassembled WGS sequence"/>
</dbReference>
<sequence length="78" mass="8678">MEHPLEPLGVLAGKDPFGDLEIPEALQSSLDRHRENLARLIVSLQSAGISEEQIEMSVSVVVASYKDELTRAIKMMMR</sequence>
<keyword evidence="2" id="KW-1185">Reference proteome</keyword>
<protein>
    <submittedName>
        <fullName evidence="1">Uncharacterized protein</fullName>
    </submittedName>
</protein>
<dbReference type="EMBL" id="FOZL01000001">
    <property type="protein sequence ID" value="SFS04157.1"/>
    <property type="molecule type" value="Genomic_DNA"/>
</dbReference>
<accession>A0A1I6LKU1</accession>
<name>A0A1I6LKU1_9BACT</name>
<proteinExistence type="predicted"/>
<reference evidence="1 2" key="1">
    <citation type="submission" date="2016-10" db="EMBL/GenBank/DDBJ databases">
        <authorList>
            <person name="de Groot N.N."/>
        </authorList>
    </citation>
    <scope>NUCLEOTIDE SEQUENCE [LARGE SCALE GENOMIC DNA]</scope>
    <source>
        <strain evidence="1 2">DSM 21001</strain>
    </source>
</reference>